<feature type="binding site" evidence="15 16">
    <location>
        <position position="113"/>
    </location>
    <ligand>
        <name>S-adenosyl-L-methionine</name>
        <dbReference type="ChEBI" id="CHEBI:59789"/>
    </ligand>
</feature>
<evidence type="ECO:0000256" key="9">
    <source>
        <dbReference type="ARBA" id="ARBA00022679"/>
    </source>
</evidence>
<dbReference type="CDD" id="cd18080">
    <property type="entry name" value="TrmD-like"/>
    <property type="match status" value="1"/>
</dbReference>
<keyword evidence="8 15" id="KW-0489">Methyltransferase</keyword>
<gene>
    <name evidence="15 19" type="primary">trmD</name>
    <name evidence="19" type="ORF">INF28_07420</name>
</gene>
<dbReference type="PANTHER" id="PTHR46417:SF1">
    <property type="entry name" value="TRNA (GUANINE-N(1)-)-METHYLTRANSFERASE"/>
    <property type="match status" value="1"/>
</dbReference>
<evidence type="ECO:0000256" key="5">
    <source>
        <dbReference type="ARBA" id="ARBA00012807"/>
    </source>
</evidence>
<keyword evidence="11 15" id="KW-0819">tRNA processing</keyword>
<evidence type="ECO:0000256" key="14">
    <source>
        <dbReference type="ARBA" id="ARBA00047783"/>
    </source>
</evidence>
<dbReference type="PANTHER" id="PTHR46417">
    <property type="entry name" value="TRNA (GUANINE-N(1)-)-METHYLTRANSFERASE"/>
    <property type="match status" value="1"/>
</dbReference>
<dbReference type="InterPro" id="IPR023148">
    <property type="entry name" value="tRNA_m1G_MeTrfase_C_sf"/>
</dbReference>
<evidence type="ECO:0000256" key="13">
    <source>
        <dbReference type="ARBA" id="ARBA00033392"/>
    </source>
</evidence>
<dbReference type="InterPro" id="IPR016009">
    <property type="entry name" value="tRNA_MeTrfase_TRMD/TRM10"/>
</dbReference>
<feature type="domain" description="tRNA methyltransferase TRMD/TRM10-type" evidence="18">
    <location>
        <begin position="1"/>
        <end position="223"/>
    </location>
</feature>
<comment type="subcellular location">
    <subcellularLocation>
        <location evidence="2 15 17">Cytoplasm</location>
    </subcellularLocation>
</comment>
<evidence type="ECO:0000256" key="16">
    <source>
        <dbReference type="PIRSR" id="PIRSR000386-1"/>
    </source>
</evidence>
<evidence type="ECO:0000256" key="6">
    <source>
        <dbReference type="ARBA" id="ARBA00014679"/>
    </source>
</evidence>
<evidence type="ECO:0000256" key="7">
    <source>
        <dbReference type="ARBA" id="ARBA00022490"/>
    </source>
</evidence>
<accession>A0A9D5M102</accession>
<keyword evidence="9 15" id="KW-0808">Transferase</keyword>
<dbReference type="EC" id="2.1.1.228" evidence="5 15"/>
<evidence type="ECO:0000256" key="15">
    <source>
        <dbReference type="HAMAP-Rule" id="MF_00605"/>
    </source>
</evidence>
<evidence type="ECO:0000256" key="4">
    <source>
        <dbReference type="ARBA" id="ARBA00011738"/>
    </source>
</evidence>
<dbReference type="InterPro" id="IPR029028">
    <property type="entry name" value="Alpha/beta_knot_MTases"/>
</dbReference>
<dbReference type="Pfam" id="PF01746">
    <property type="entry name" value="tRNA_m1G_MT"/>
    <property type="match status" value="1"/>
</dbReference>
<comment type="catalytic activity">
    <reaction evidence="14 15 17">
        <text>guanosine(37) in tRNA + S-adenosyl-L-methionine = N(1)-methylguanosine(37) in tRNA + S-adenosyl-L-homocysteine + H(+)</text>
        <dbReference type="Rhea" id="RHEA:36899"/>
        <dbReference type="Rhea" id="RHEA-COMP:10145"/>
        <dbReference type="Rhea" id="RHEA-COMP:10147"/>
        <dbReference type="ChEBI" id="CHEBI:15378"/>
        <dbReference type="ChEBI" id="CHEBI:57856"/>
        <dbReference type="ChEBI" id="CHEBI:59789"/>
        <dbReference type="ChEBI" id="CHEBI:73542"/>
        <dbReference type="ChEBI" id="CHEBI:74269"/>
        <dbReference type="EC" id="2.1.1.228"/>
    </reaction>
</comment>
<evidence type="ECO:0000313" key="20">
    <source>
        <dbReference type="Proteomes" id="UP000806542"/>
    </source>
</evidence>
<reference evidence="19" key="1">
    <citation type="submission" date="2020-10" db="EMBL/GenBank/DDBJ databases">
        <title>ChiBAC.</title>
        <authorList>
            <person name="Zenner C."/>
            <person name="Hitch T.C.A."/>
            <person name="Clavel T."/>
        </authorList>
    </citation>
    <scope>NUCLEOTIDE SEQUENCE</scope>
    <source>
        <strain evidence="19">DSM 107454</strain>
    </source>
</reference>
<evidence type="ECO:0000256" key="8">
    <source>
        <dbReference type="ARBA" id="ARBA00022603"/>
    </source>
</evidence>
<comment type="similarity">
    <text evidence="3 15 17">Belongs to the RNA methyltransferase TrmD family.</text>
</comment>
<dbReference type="SUPFAM" id="SSF75217">
    <property type="entry name" value="alpha/beta knot"/>
    <property type="match status" value="1"/>
</dbReference>
<dbReference type="GO" id="GO:0052906">
    <property type="term" value="F:tRNA (guanine(37)-N1)-methyltransferase activity"/>
    <property type="evidence" value="ECO:0007669"/>
    <property type="project" value="UniProtKB-UniRule"/>
</dbReference>
<evidence type="ECO:0000256" key="12">
    <source>
        <dbReference type="ARBA" id="ARBA00029736"/>
    </source>
</evidence>
<evidence type="ECO:0000313" key="19">
    <source>
        <dbReference type="EMBL" id="MBE5040290.1"/>
    </source>
</evidence>
<dbReference type="NCBIfam" id="TIGR00088">
    <property type="entry name" value="trmD"/>
    <property type="match status" value="1"/>
</dbReference>
<comment type="subunit">
    <text evidence="4 15 17">Homodimer.</text>
</comment>
<keyword evidence="10 15" id="KW-0949">S-adenosyl-L-methionine</keyword>
<protein>
    <recommendedName>
        <fullName evidence="6 15">tRNA (guanine-N(1)-)-methyltransferase</fullName>
        <ecNumber evidence="5 15">2.1.1.228</ecNumber>
    </recommendedName>
    <alternativeName>
        <fullName evidence="12 15">M1G-methyltransferase</fullName>
    </alternativeName>
    <alternativeName>
        <fullName evidence="13 15">tRNA [GM37] methyltransferase</fullName>
    </alternativeName>
</protein>
<proteinExistence type="inferred from homology"/>
<dbReference type="Proteomes" id="UP000806542">
    <property type="component" value="Unassembled WGS sequence"/>
</dbReference>
<evidence type="ECO:0000256" key="17">
    <source>
        <dbReference type="RuleBase" id="RU003464"/>
    </source>
</evidence>
<keyword evidence="20" id="KW-1185">Reference proteome</keyword>
<name>A0A9D5M102_9FIRM</name>
<dbReference type="GO" id="GO:0002939">
    <property type="term" value="P:tRNA N1-guanine methylation"/>
    <property type="evidence" value="ECO:0007669"/>
    <property type="project" value="TreeGrafter"/>
</dbReference>
<dbReference type="InterPro" id="IPR002649">
    <property type="entry name" value="tRNA_m1G_MeTrfase_TrmD"/>
</dbReference>
<evidence type="ECO:0000256" key="1">
    <source>
        <dbReference type="ARBA" id="ARBA00002634"/>
    </source>
</evidence>
<keyword evidence="7 15" id="KW-0963">Cytoplasm</keyword>
<evidence type="ECO:0000256" key="2">
    <source>
        <dbReference type="ARBA" id="ARBA00004496"/>
    </source>
</evidence>
<dbReference type="Gene3D" id="1.10.1270.20">
    <property type="entry name" value="tRNA(m1g37)methyltransferase, domain 2"/>
    <property type="match status" value="1"/>
</dbReference>
<organism evidence="19 20">
    <name type="scientific">Ructibacterium gallinarum</name>
    <dbReference type="NCBI Taxonomy" id="2779355"/>
    <lineage>
        <taxon>Bacteria</taxon>
        <taxon>Bacillati</taxon>
        <taxon>Bacillota</taxon>
        <taxon>Clostridia</taxon>
        <taxon>Eubacteriales</taxon>
        <taxon>Oscillospiraceae</taxon>
        <taxon>Ructibacterium</taxon>
    </lineage>
</organism>
<dbReference type="NCBIfam" id="NF000648">
    <property type="entry name" value="PRK00026.1"/>
    <property type="match status" value="1"/>
</dbReference>
<evidence type="ECO:0000259" key="18">
    <source>
        <dbReference type="Pfam" id="PF01746"/>
    </source>
</evidence>
<sequence length="246" mass="27949">MRFDILTLFPEMFEAVLNNSIIGRAQAKGIIDLQYIQIRDFAYNKHRKVDDYPYGGGAGMVMQAEPIFQAYESVCRNLDYKPKTIYLSPQGKVFRQSTAKRLAKEKHLILLCGHYEGVDQRVLDEIVDAEISLGDFVLTGGEIAAMAVVDAVARMIPGVLKSAEAFSEESHFHGLLEYPQYTRPEIWHGKSVPEILLSGHHKNIEAWKRETAIRTTFQKRKGMLGRASLSDEEKKMVNELKKTQNM</sequence>
<feature type="binding site" evidence="15 16">
    <location>
        <begin position="133"/>
        <end position="138"/>
    </location>
    <ligand>
        <name>S-adenosyl-L-methionine</name>
        <dbReference type="ChEBI" id="CHEBI:59789"/>
    </ligand>
</feature>
<dbReference type="EMBL" id="JADCKB010000013">
    <property type="protein sequence ID" value="MBE5040290.1"/>
    <property type="molecule type" value="Genomic_DNA"/>
</dbReference>
<dbReference type="PIRSF" id="PIRSF000386">
    <property type="entry name" value="tRNA_mtase"/>
    <property type="match status" value="1"/>
</dbReference>
<dbReference type="AlphaFoldDB" id="A0A9D5M102"/>
<evidence type="ECO:0000256" key="11">
    <source>
        <dbReference type="ARBA" id="ARBA00022694"/>
    </source>
</evidence>
<evidence type="ECO:0000256" key="10">
    <source>
        <dbReference type="ARBA" id="ARBA00022691"/>
    </source>
</evidence>
<comment type="function">
    <text evidence="1 15 17">Specifically methylates guanosine-37 in various tRNAs.</text>
</comment>
<dbReference type="Gene3D" id="3.40.1280.10">
    <property type="match status" value="1"/>
</dbReference>
<evidence type="ECO:0000256" key="3">
    <source>
        <dbReference type="ARBA" id="ARBA00007630"/>
    </source>
</evidence>
<dbReference type="GO" id="GO:0005829">
    <property type="term" value="C:cytosol"/>
    <property type="evidence" value="ECO:0007669"/>
    <property type="project" value="TreeGrafter"/>
</dbReference>
<dbReference type="RefSeq" id="WP_226392841.1">
    <property type="nucleotide sequence ID" value="NZ_JADCKB010000013.1"/>
</dbReference>
<dbReference type="FunFam" id="3.40.1280.10:FF:000001">
    <property type="entry name" value="tRNA (guanine-N(1)-)-methyltransferase"/>
    <property type="match status" value="1"/>
</dbReference>
<dbReference type="HAMAP" id="MF_00605">
    <property type="entry name" value="TrmD"/>
    <property type="match status" value="1"/>
</dbReference>
<comment type="caution">
    <text evidence="19">The sequence shown here is derived from an EMBL/GenBank/DDBJ whole genome shotgun (WGS) entry which is preliminary data.</text>
</comment>
<dbReference type="InterPro" id="IPR029026">
    <property type="entry name" value="tRNA_m1G_MTases_N"/>
</dbReference>